<keyword evidence="6" id="KW-1185">Reference proteome</keyword>
<feature type="region of interest" description="Disordered" evidence="3">
    <location>
        <begin position="707"/>
        <end position="732"/>
    </location>
</feature>
<dbReference type="GO" id="GO:0008270">
    <property type="term" value="F:zinc ion binding"/>
    <property type="evidence" value="ECO:0007669"/>
    <property type="project" value="InterPro"/>
</dbReference>
<dbReference type="InterPro" id="IPR052761">
    <property type="entry name" value="Fungal_Detox/Toxin_TFs"/>
</dbReference>
<dbReference type="GO" id="GO:0006351">
    <property type="term" value="P:DNA-templated transcription"/>
    <property type="evidence" value="ECO:0007669"/>
    <property type="project" value="InterPro"/>
</dbReference>
<name>A0AAJ0BAM2_9PEZI</name>
<evidence type="ECO:0000256" key="3">
    <source>
        <dbReference type="SAM" id="MobiDB-lite"/>
    </source>
</evidence>
<dbReference type="CDD" id="cd12148">
    <property type="entry name" value="fungal_TF_MHR"/>
    <property type="match status" value="1"/>
</dbReference>
<evidence type="ECO:0000313" key="6">
    <source>
        <dbReference type="Proteomes" id="UP001239445"/>
    </source>
</evidence>
<keyword evidence="2" id="KW-0539">Nucleus</keyword>
<dbReference type="SMART" id="SM00906">
    <property type="entry name" value="Fungal_trans"/>
    <property type="match status" value="1"/>
</dbReference>
<dbReference type="Pfam" id="PF00172">
    <property type="entry name" value="Zn_clus"/>
    <property type="match status" value="1"/>
</dbReference>
<feature type="domain" description="Zn(2)-C6 fungal-type" evidence="4">
    <location>
        <begin position="54"/>
        <end position="83"/>
    </location>
</feature>
<dbReference type="SMART" id="SM00066">
    <property type="entry name" value="GAL4"/>
    <property type="match status" value="1"/>
</dbReference>
<dbReference type="PROSITE" id="PS00463">
    <property type="entry name" value="ZN2_CY6_FUNGAL_1"/>
    <property type="match status" value="1"/>
</dbReference>
<dbReference type="SUPFAM" id="SSF57701">
    <property type="entry name" value="Zn2/Cys6 DNA-binding domain"/>
    <property type="match status" value="1"/>
</dbReference>
<comment type="caution">
    <text evidence="5">The sequence shown here is derived from an EMBL/GenBank/DDBJ whole genome shotgun (WGS) entry which is preliminary data.</text>
</comment>
<feature type="region of interest" description="Disordered" evidence="3">
    <location>
        <begin position="1"/>
        <end position="53"/>
    </location>
</feature>
<dbReference type="Pfam" id="PF04082">
    <property type="entry name" value="Fungal_trans"/>
    <property type="match status" value="1"/>
</dbReference>
<sequence length="814" mass="90022">MDALTTDADFSPNAPSPGARSTVSSTPDEAASQSPQDSSKPATQKTTKRRAARACSNCRSRKVRCNVVDRMPCTTCEYDGVKCFVQESRRRKKNMLPPHLSAVVPNGVPPQGIAGHAGHMPAGLPGTGMGHCGPQQSYRAHPLFPQPLAPLSIPNSLREPPAQFQFGGIPIPGAWSNAAAPAATPPLEKPMVQLPGFIRPIPDRIPAEDIAYLQSKGALTIPDEPLRNALLQSYVEYVYPFLPAVDLHRFLESMSENNGSISLFLFQAIMFAGAAFVSPELLQQGGLGSRREARKTLFFRARKLYDLDLETNKITVIQALLLMTYWYETPDDQKDTWHWMGIAVSLARTVGLNHDPNRNSMLSESRRHMWKRLWWSCFVRDRLIALGVRRPPRIDNQDFDVPMLVEDDFCFRPLPDGNLSPQCVFAHSIGMQRQLALMCIEQAKLTVVISHLLQTQYRVLSPGDTGGQPANSPYMMLPKKTLGNWDDVLRVDAELREWKDSLPESCIYRETEGEDVANGLEPVTLHRSLLNMLYHAAVSALFRPHFSVGHDTTKAREIEAFARSRLKASSRATVHIAGRLLQHNMVRRLPTVGVTVTMPATLIHLLELPTAHKTPDKTALECFQVCMMVLNQLRDAYPVADYATRVIAMMLQRFGIKIPNLDQSGGPLFNGPPTGPAMGEPAMTPPPEYPPFAAKRQTDMSLSALTLGGQGGIQHSPPASDDDSCGDASDHSEALASHDFGMDARVYEDNNTMDWQTTGNQNFDITDFVDFGYEGAGEVQGMLEQIEPSYEPCLESIPEEAGDWMNMLKEPTSV</sequence>
<dbReference type="Gene3D" id="4.10.240.10">
    <property type="entry name" value="Zn(2)-C6 fungal-type DNA-binding domain"/>
    <property type="match status" value="1"/>
</dbReference>
<gene>
    <name evidence="5" type="ORF">QBC47DRAFT_384879</name>
</gene>
<keyword evidence="1" id="KW-0479">Metal-binding</keyword>
<dbReference type="CDD" id="cd00067">
    <property type="entry name" value="GAL4"/>
    <property type="match status" value="1"/>
</dbReference>
<organism evidence="5 6">
    <name type="scientific">Echria macrotheca</name>
    <dbReference type="NCBI Taxonomy" id="438768"/>
    <lineage>
        <taxon>Eukaryota</taxon>
        <taxon>Fungi</taxon>
        <taxon>Dikarya</taxon>
        <taxon>Ascomycota</taxon>
        <taxon>Pezizomycotina</taxon>
        <taxon>Sordariomycetes</taxon>
        <taxon>Sordariomycetidae</taxon>
        <taxon>Sordariales</taxon>
        <taxon>Schizotheciaceae</taxon>
        <taxon>Echria</taxon>
    </lineage>
</organism>
<reference evidence="5" key="1">
    <citation type="submission" date="2023-06" db="EMBL/GenBank/DDBJ databases">
        <title>Genome-scale phylogeny and comparative genomics of the fungal order Sordariales.</title>
        <authorList>
            <consortium name="Lawrence Berkeley National Laboratory"/>
            <person name="Hensen N."/>
            <person name="Bonometti L."/>
            <person name="Westerberg I."/>
            <person name="Brannstrom I.O."/>
            <person name="Guillou S."/>
            <person name="Cros-Aarteil S."/>
            <person name="Calhoun S."/>
            <person name="Haridas S."/>
            <person name="Kuo A."/>
            <person name="Mondo S."/>
            <person name="Pangilinan J."/>
            <person name="Riley R."/>
            <person name="Labutti K."/>
            <person name="Andreopoulos B."/>
            <person name="Lipzen A."/>
            <person name="Chen C."/>
            <person name="Yanf M."/>
            <person name="Daum C."/>
            <person name="Ng V."/>
            <person name="Clum A."/>
            <person name="Steindorff A."/>
            <person name="Ohm R."/>
            <person name="Martin F."/>
            <person name="Silar P."/>
            <person name="Natvig D."/>
            <person name="Lalanne C."/>
            <person name="Gautier V."/>
            <person name="Ament-Velasquez S.L."/>
            <person name="Kruys A."/>
            <person name="Hutchinson M.I."/>
            <person name="Powell A.J."/>
            <person name="Barry K."/>
            <person name="Miller A.N."/>
            <person name="Grigoriev I.V."/>
            <person name="Debuchy R."/>
            <person name="Gladieux P."/>
            <person name="Thoren M.H."/>
            <person name="Johannesson H."/>
        </authorList>
    </citation>
    <scope>NUCLEOTIDE SEQUENCE</scope>
    <source>
        <strain evidence="5">PSN4</strain>
    </source>
</reference>
<dbReference type="PANTHER" id="PTHR47425:SF2">
    <property type="entry name" value="FARB-RELATED"/>
    <property type="match status" value="1"/>
</dbReference>
<evidence type="ECO:0000256" key="2">
    <source>
        <dbReference type="ARBA" id="ARBA00023242"/>
    </source>
</evidence>
<proteinExistence type="predicted"/>
<dbReference type="EMBL" id="MU839835">
    <property type="protein sequence ID" value="KAK1754764.1"/>
    <property type="molecule type" value="Genomic_DNA"/>
</dbReference>
<dbReference type="InterPro" id="IPR007219">
    <property type="entry name" value="XnlR_reg_dom"/>
</dbReference>
<evidence type="ECO:0000313" key="5">
    <source>
        <dbReference type="EMBL" id="KAK1754764.1"/>
    </source>
</evidence>
<dbReference type="GO" id="GO:0003677">
    <property type="term" value="F:DNA binding"/>
    <property type="evidence" value="ECO:0007669"/>
    <property type="project" value="InterPro"/>
</dbReference>
<dbReference type="AlphaFoldDB" id="A0AAJ0BAM2"/>
<dbReference type="InterPro" id="IPR036864">
    <property type="entry name" value="Zn2-C6_fun-type_DNA-bd_sf"/>
</dbReference>
<dbReference type="InterPro" id="IPR001138">
    <property type="entry name" value="Zn2Cys6_DnaBD"/>
</dbReference>
<dbReference type="GO" id="GO:0000981">
    <property type="term" value="F:DNA-binding transcription factor activity, RNA polymerase II-specific"/>
    <property type="evidence" value="ECO:0007669"/>
    <property type="project" value="InterPro"/>
</dbReference>
<protein>
    <submittedName>
        <fullName evidence="5">Fungal-specific transcription factor domain-containing protein</fullName>
    </submittedName>
</protein>
<evidence type="ECO:0000259" key="4">
    <source>
        <dbReference type="PROSITE" id="PS50048"/>
    </source>
</evidence>
<accession>A0AAJ0BAM2</accession>
<dbReference type="PROSITE" id="PS50048">
    <property type="entry name" value="ZN2_CY6_FUNGAL_2"/>
    <property type="match status" value="1"/>
</dbReference>
<dbReference type="Proteomes" id="UP001239445">
    <property type="component" value="Unassembled WGS sequence"/>
</dbReference>
<evidence type="ECO:0000256" key="1">
    <source>
        <dbReference type="ARBA" id="ARBA00022723"/>
    </source>
</evidence>
<dbReference type="PANTHER" id="PTHR47425">
    <property type="entry name" value="FARB-RELATED"/>
    <property type="match status" value="1"/>
</dbReference>
<feature type="compositionally biased region" description="Polar residues" evidence="3">
    <location>
        <begin position="19"/>
        <end position="45"/>
    </location>
</feature>